<reference evidence="1" key="2">
    <citation type="journal article" date="2022" name="Sci. Total Environ.">
        <title>Prevalence, transmission, and molecular epidemiology of tet(X)-positive bacteria among humans, animals, and environmental niches in China: An epidemiological, and genomic-based study.</title>
        <authorList>
            <person name="Dong N."/>
            <person name="Zeng Y."/>
            <person name="Cai C."/>
            <person name="Sun C."/>
            <person name="Lu J."/>
            <person name="Liu C."/>
            <person name="Zhou H."/>
            <person name="Sun Q."/>
            <person name="Shu L."/>
            <person name="Wang H."/>
            <person name="Wang Y."/>
            <person name="Wang S."/>
            <person name="Wu C."/>
            <person name="Chan E.W."/>
            <person name="Chen G."/>
            <person name="Shen Z."/>
            <person name="Chen S."/>
            <person name="Zhang R."/>
        </authorList>
    </citation>
    <scope>NUCLEOTIDE SEQUENCE</scope>
    <source>
        <strain evidence="1">R655-4</strain>
    </source>
</reference>
<dbReference type="Proteomes" id="UP001170959">
    <property type="component" value="Unassembled WGS sequence"/>
</dbReference>
<protein>
    <submittedName>
        <fullName evidence="1">Uncharacterized protein</fullName>
    </submittedName>
</protein>
<dbReference type="EMBL" id="JACAGJ010000002">
    <property type="protein sequence ID" value="MDM1071746.1"/>
    <property type="molecule type" value="Genomic_DNA"/>
</dbReference>
<accession>A0AAJ1QD12</accession>
<organism evidence="1 2">
    <name type="scientific">Empedobacter brevis</name>
    <dbReference type="NCBI Taxonomy" id="247"/>
    <lineage>
        <taxon>Bacteria</taxon>
        <taxon>Pseudomonadati</taxon>
        <taxon>Bacteroidota</taxon>
        <taxon>Flavobacteriia</taxon>
        <taxon>Flavobacteriales</taxon>
        <taxon>Weeksellaceae</taxon>
        <taxon>Empedobacter</taxon>
    </lineage>
</organism>
<evidence type="ECO:0000313" key="2">
    <source>
        <dbReference type="Proteomes" id="UP001170959"/>
    </source>
</evidence>
<evidence type="ECO:0000313" key="1">
    <source>
        <dbReference type="EMBL" id="MDM1071746.1"/>
    </source>
</evidence>
<reference evidence="1" key="1">
    <citation type="submission" date="2020-06" db="EMBL/GenBank/DDBJ databases">
        <authorList>
            <person name="Dong N."/>
        </authorList>
    </citation>
    <scope>NUCLEOTIDE SEQUENCE</scope>
    <source>
        <strain evidence="1">R655-4</strain>
    </source>
</reference>
<name>A0AAJ1QD12_9FLAO</name>
<gene>
    <name evidence="1" type="ORF">HX001_04470</name>
</gene>
<dbReference type="AlphaFoldDB" id="A0AAJ1QD12"/>
<sequence length="253" mass="29920">MKFFKIYLNKVSNKVLLIFINIIFLISFTYCKTQKKDKNLNKIKYATNANNEFSWKIEEGTSIYYIRLSANDYIENINDNEYFKKLLGKYKFSDYSYIKNTNEFVNLSISEDPIENRFLISHKYSYDLNIDSLGKVNLNVYYPIEKEGGYSFNLSKDDFDMIKNILGNVSVKELDNKFYIKNNKSTQSIIINNQYIINDFKSLKSNLDIYAILMFSNYLTMKYIDKKIPNNIKYSIESSNYITTRPVPELIDD</sequence>
<proteinExistence type="predicted"/>
<comment type="caution">
    <text evidence="1">The sequence shown here is derived from an EMBL/GenBank/DDBJ whole genome shotgun (WGS) entry which is preliminary data.</text>
</comment>
<dbReference type="RefSeq" id="WP_276681716.1">
    <property type="nucleotide sequence ID" value="NZ_CAUPYU010000005.1"/>
</dbReference>